<dbReference type="EMBL" id="BMCT01000004">
    <property type="protein sequence ID" value="GGF71200.1"/>
    <property type="molecule type" value="Genomic_DNA"/>
</dbReference>
<evidence type="ECO:0000313" key="3">
    <source>
        <dbReference type="Proteomes" id="UP000606044"/>
    </source>
</evidence>
<dbReference type="InterPro" id="IPR029069">
    <property type="entry name" value="HotDog_dom_sf"/>
</dbReference>
<dbReference type="Proteomes" id="UP000606044">
    <property type="component" value="Unassembled WGS sequence"/>
</dbReference>
<dbReference type="PANTHER" id="PTHR43664:SF1">
    <property type="entry name" value="BETA-METHYLMALYL-COA DEHYDRATASE"/>
    <property type="match status" value="1"/>
</dbReference>
<comment type="caution">
    <text evidence="2">The sequence shown here is derived from an EMBL/GenBank/DDBJ whole genome shotgun (WGS) entry which is preliminary data.</text>
</comment>
<feature type="domain" description="MaoC-like" evidence="1">
    <location>
        <begin position="24"/>
        <end position="120"/>
    </location>
</feature>
<dbReference type="InterPro" id="IPR002539">
    <property type="entry name" value="MaoC-like_dom"/>
</dbReference>
<dbReference type="AlphaFoldDB" id="A0A917C5M5"/>
<evidence type="ECO:0000259" key="1">
    <source>
        <dbReference type="Pfam" id="PF01575"/>
    </source>
</evidence>
<evidence type="ECO:0000313" key="2">
    <source>
        <dbReference type="EMBL" id="GGF71200.1"/>
    </source>
</evidence>
<dbReference type="CDD" id="cd03454">
    <property type="entry name" value="YdeM"/>
    <property type="match status" value="1"/>
</dbReference>
<dbReference type="RefSeq" id="WP_188580601.1">
    <property type="nucleotide sequence ID" value="NZ_BMCT01000004.1"/>
</dbReference>
<dbReference type="SUPFAM" id="SSF54637">
    <property type="entry name" value="Thioesterase/thiol ester dehydrase-isomerase"/>
    <property type="match status" value="1"/>
</dbReference>
<accession>A0A917C5M5</accession>
<proteinExistence type="predicted"/>
<dbReference type="Gene3D" id="3.10.129.10">
    <property type="entry name" value="Hotdog Thioesterase"/>
    <property type="match status" value="1"/>
</dbReference>
<dbReference type="InterPro" id="IPR052342">
    <property type="entry name" value="MCH/BMMD"/>
</dbReference>
<protein>
    <submittedName>
        <fullName evidence="2">MaoC family dehydratase</fullName>
    </submittedName>
</protein>
<reference evidence="2" key="2">
    <citation type="submission" date="2020-09" db="EMBL/GenBank/DDBJ databases">
        <authorList>
            <person name="Sun Q."/>
            <person name="Sedlacek I."/>
        </authorList>
    </citation>
    <scope>NUCLEOTIDE SEQUENCE</scope>
    <source>
        <strain evidence="2">CCM 7897</strain>
    </source>
</reference>
<reference evidence="2" key="1">
    <citation type="journal article" date="2014" name="Int. J. Syst. Evol. Microbiol.">
        <title>Complete genome sequence of Corynebacterium casei LMG S-19264T (=DSM 44701T), isolated from a smear-ripened cheese.</title>
        <authorList>
            <consortium name="US DOE Joint Genome Institute (JGI-PGF)"/>
            <person name="Walter F."/>
            <person name="Albersmeier A."/>
            <person name="Kalinowski J."/>
            <person name="Ruckert C."/>
        </authorList>
    </citation>
    <scope>NUCLEOTIDE SEQUENCE</scope>
    <source>
        <strain evidence="2">CCM 7897</strain>
    </source>
</reference>
<keyword evidence="3" id="KW-1185">Reference proteome</keyword>
<dbReference type="PANTHER" id="PTHR43664">
    <property type="entry name" value="MONOAMINE OXIDASE-RELATED"/>
    <property type="match status" value="1"/>
</dbReference>
<gene>
    <name evidence="2" type="ORF">GCM10007301_33670</name>
</gene>
<sequence>MAEKADTAVRHLEDFAVGQRFASGSQRLTAEEIKRYATQYDPQPFHMDEEAAQDSMFQGLAASGWNTLGVTMRLLVEGPVRPAGGLIGAGAEVEWPRPTRPDDVLSVESEVLEVTPFRSKPDRGLVRLRTETRNQKGELLLVFTAKLIVPRRPGGTGDNGARDGAGSG</sequence>
<dbReference type="Pfam" id="PF01575">
    <property type="entry name" value="MaoC_dehydratas"/>
    <property type="match status" value="1"/>
</dbReference>
<name>A0A917C5M5_9HYPH</name>
<organism evidence="2 3">
    <name type="scientific">Azorhizobium oxalatiphilum</name>
    <dbReference type="NCBI Taxonomy" id="980631"/>
    <lineage>
        <taxon>Bacteria</taxon>
        <taxon>Pseudomonadati</taxon>
        <taxon>Pseudomonadota</taxon>
        <taxon>Alphaproteobacteria</taxon>
        <taxon>Hyphomicrobiales</taxon>
        <taxon>Xanthobacteraceae</taxon>
        <taxon>Azorhizobium</taxon>
    </lineage>
</organism>